<organism evidence="3 4">
    <name type="scientific">Phyllosticta citriasiana</name>
    <dbReference type="NCBI Taxonomy" id="595635"/>
    <lineage>
        <taxon>Eukaryota</taxon>
        <taxon>Fungi</taxon>
        <taxon>Dikarya</taxon>
        <taxon>Ascomycota</taxon>
        <taxon>Pezizomycotina</taxon>
        <taxon>Dothideomycetes</taxon>
        <taxon>Dothideomycetes incertae sedis</taxon>
        <taxon>Botryosphaeriales</taxon>
        <taxon>Phyllostictaceae</taxon>
        <taxon>Phyllosticta</taxon>
    </lineage>
</organism>
<sequence>MFPDPDYQRRPKPHGSEVKQSREDASLPWARRSRNEPLLPRVTMVPPNNVAPPPGPFGPSEPPVPREPRASAFRRNKVYRTIPEKLRDGVFHVGKIIQIRLFEDEWDDQTRRILENVKEQPRLVFRRGVIIDCGEETLKCLAIKTYGGQATTHPDVRQRQETHAMVYSSRQPPQLLPGEENLKDAIQAAPLHPSEGLPETARLDYSAAFLVPYDRPVRHIAVITEDSLSTLRLDYAKFVNYEGLRGNDKTWGLRFTASSESLFAGSEWSAMPSESTEATSVFEHSRSGSISSQRFDFSSTFQKPQTISEPPPQRTELGDFEVEEPMEEEIPSKDLQQTIGSGQTKALEFLIENSPETWKKSNFAWIEEMLEMGYDAQEVAELLVEKARDSPWIYSEKHEDPTSNLKVDWHNDSCPHASLAEAADEPAPSDETESLPPASSIASSTEISDVASTVEKLCGLGGIFPWSRYANDCSGQASFDLDRQEVSLSLHPSWKNLHEVMHNLCCAASLLQEAHLCCDSFTVLVRKGSPRVKMVRILFSYLMDLCETIEAVTNPEKKKGWNVTDPELQRHYSEFCWLFFDPAPRFRRKIEPGAQLHVFCLIVQTLAVGLLSYSQAHITPLRPSFLDTDIQSIRLLGHEKLGSSSDILAEPVRLSCISDMLQGRVLVFRFAEMEAANPRPLLTAFPEDILSTWGPGCYLTVPGRETQGELYAMRIKGGTITASNGHESMLHWYPTIWLQIPDQKFRKDEETVIGADTGALTTIKENCPKTEREMFDQCNGIFSHLGTQPSHFQLIEHQIMAQLALPNAGTVQYGQVYRPIPATTIKEAELNQINPSYTFLNSFWGLQVSFCTGVAKRVRMRELIADMLSVYVARGRPRPSWFQHEKTEIIDAFRDEENKINLEQWLAQRPQNHQDYLWDAMREIIDLLKVTGIDKSGALSIAWVIPDRQAQCLRVECERESYWAKVLTDSSYCATFAYFTSACLETEQIKCTGPTASWPLKTPVLSTAVSLHQKEKRPVPVTQLEFQKDDLYFIGKSKLRLQVKVEKMPKNDGVRLLLLRNKPLTIPSQISRRMSSKGPKRLREKTDGNAPAHPVLILTGNHLFGFTRFSSVHTHSSDVSLTNTPAVMSRN</sequence>
<evidence type="ECO:0000256" key="1">
    <source>
        <dbReference type="SAM" id="MobiDB-lite"/>
    </source>
</evidence>
<feature type="region of interest" description="Disordered" evidence="1">
    <location>
        <begin position="420"/>
        <end position="443"/>
    </location>
</feature>
<name>A0ABR1KVD5_9PEZI</name>
<comment type="caution">
    <text evidence="3">The sequence shown here is derived from an EMBL/GenBank/DDBJ whole genome shotgun (WGS) entry which is preliminary data.</text>
</comment>
<keyword evidence="4" id="KW-1185">Reference proteome</keyword>
<evidence type="ECO:0000313" key="4">
    <source>
        <dbReference type="Proteomes" id="UP001363622"/>
    </source>
</evidence>
<evidence type="ECO:0000313" key="3">
    <source>
        <dbReference type="EMBL" id="KAK7522086.1"/>
    </source>
</evidence>
<dbReference type="Pfam" id="PF20233">
    <property type="entry name" value="DUF6590"/>
    <property type="match status" value="1"/>
</dbReference>
<feature type="compositionally biased region" description="Acidic residues" evidence="1">
    <location>
        <begin position="422"/>
        <end position="433"/>
    </location>
</feature>
<protein>
    <recommendedName>
        <fullName evidence="2">DUF6590 domain-containing protein</fullName>
    </recommendedName>
</protein>
<feature type="compositionally biased region" description="Pro residues" evidence="1">
    <location>
        <begin position="49"/>
        <end position="63"/>
    </location>
</feature>
<feature type="region of interest" description="Disordered" evidence="1">
    <location>
        <begin position="1071"/>
        <end position="1092"/>
    </location>
</feature>
<proteinExistence type="predicted"/>
<dbReference type="Proteomes" id="UP001363622">
    <property type="component" value="Unassembled WGS sequence"/>
</dbReference>
<feature type="compositionally biased region" description="Basic and acidic residues" evidence="1">
    <location>
        <begin position="1"/>
        <end position="25"/>
    </location>
</feature>
<feature type="region of interest" description="Disordered" evidence="1">
    <location>
        <begin position="1"/>
        <end position="68"/>
    </location>
</feature>
<feature type="domain" description="DUF6590" evidence="2">
    <location>
        <begin position="91"/>
        <end position="231"/>
    </location>
</feature>
<gene>
    <name evidence="3" type="ORF">IWZ03DRAFT_108908</name>
</gene>
<feature type="compositionally biased region" description="Basic residues" evidence="1">
    <location>
        <begin position="1074"/>
        <end position="1083"/>
    </location>
</feature>
<dbReference type="InterPro" id="IPR046497">
    <property type="entry name" value="DUF6590"/>
</dbReference>
<accession>A0ABR1KVD5</accession>
<dbReference type="EMBL" id="JBBPHU010000002">
    <property type="protein sequence ID" value="KAK7522086.1"/>
    <property type="molecule type" value="Genomic_DNA"/>
</dbReference>
<evidence type="ECO:0000259" key="2">
    <source>
        <dbReference type="Pfam" id="PF20233"/>
    </source>
</evidence>
<reference evidence="3 4" key="1">
    <citation type="submission" date="2024-04" db="EMBL/GenBank/DDBJ databases">
        <title>Phyllosticta paracitricarpa is synonymous to the EU quarantine fungus P. citricarpa based on phylogenomic analyses.</title>
        <authorList>
            <consortium name="Lawrence Berkeley National Laboratory"/>
            <person name="Van Ingen-Buijs V.A."/>
            <person name="Van Westerhoven A.C."/>
            <person name="Haridas S."/>
            <person name="Skiadas P."/>
            <person name="Martin F."/>
            <person name="Groenewald J.Z."/>
            <person name="Crous P.W."/>
            <person name="Seidl M.F."/>
        </authorList>
    </citation>
    <scope>NUCLEOTIDE SEQUENCE [LARGE SCALE GENOMIC DNA]</scope>
    <source>
        <strain evidence="3 4">CBS 123371</strain>
    </source>
</reference>